<dbReference type="AlphaFoldDB" id="T2G892"/>
<dbReference type="GO" id="GO:0005524">
    <property type="term" value="F:ATP binding"/>
    <property type="evidence" value="ECO:0007669"/>
    <property type="project" value="UniProtKB-KW"/>
</dbReference>
<accession>T2G892</accession>
<dbReference type="GO" id="GO:0016301">
    <property type="term" value="F:kinase activity"/>
    <property type="evidence" value="ECO:0007669"/>
    <property type="project" value="InterPro"/>
</dbReference>
<organism evidence="4 5">
    <name type="scientific">Megalodesulfovibrio gigas (strain ATCC 19364 / DSM 1382 / NCIMB 9332 / VKM B-1759)</name>
    <name type="common">Desulfovibrio gigas</name>
    <dbReference type="NCBI Taxonomy" id="1121448"/>
    <lineage>
        <taxon>Bacteria</taxon>
        <taxon>Pseudomonadati</taxon>
        <taxon>Thermodesulfobacteriota</taxon>
        <taxon>Desulfovibrionia</taxon>
        <taxon>Desulfovibrionales</taxon>
        <taxon>Desulfovibrionaceae</taxon>
        <taxon>Megalodesulfovibrio</taxon>
    </lineage>
</organism>
<dbReference type="PATRIC" id="fig|1121448.10.peg.491"/>
<sequence length="172" mass="18935">MKDKQIVIVAGPNGAGKTTFVEVFLPSLFTVPLFVNADMIASGLAPFSPESEAIQAGKLMLKQIDKYVSEGLSFSFETTLAGRSYAKKIPGWRSLGYSVCLIFLSLRDAKAAQERVAYRVSQGGHNIPPEVIKRRFYNGLSNFKALYQGIVDSWFLYDNMGKTPRLIDSGGK</sequence>
<dbReference type="InterPro" id="IPR010488">
    <property type="entry name" value="Zeta_toxin_domain"/>
</dbReference>
<dbReference type="PANTHER" id="PTHR39206:SF1">
    <property type="entry name" value="SLL8004 PROTEIN"/>
    <property type="match status" value="1"/>
</dbReference>
<dbReference type="PANTHER" id="PTHR39206">
    <property type="entry name" value="SLL8004 PROTEIN"/>
    <property type="match status" value="1"/>
</dbReference>
<dbReference type="STRING" id="1121448.DGI_0495"/>
<dbReference type="Pfam" id="PF06414">
    <property type="entry name" value="Zeta_toxin"/>
    <property type="match status" value="1"/>
</dbReference>
<reference evidence="4 5" key="1">
    <citation type="journal article" date="2013" name="J. Bacteriol.">
        <title>Roles of HynAB and Ech, the only two hydrogenases found in the model sulfate reducer Desulfovibrio gigas.</title>
        <authorList>
            <person name="Morais-Silva F.O."/>
            <person name="Santos C.I."/>
            <person name="Rodrigues R."/>
            <person name="Pereira I.A."/>
            <person name="Rodrigues-Pousada C."/>
        </authorList>
    </citation>
    <scope>NUCLEOTIDE SEQUENCE [LARGE SCALE GENOMIC DNA]</scope>
    <source>
        <strain evidence="5">ATCC 19364 / DSM 1382 / NCIMB 9332 / VKM B-1759</strain>
    </source>
</reference>
<evidence type="ECO:0000256" key="2">
    <source>
        <dbReference type="ARBA" id="ARBA00022840"/>
    </source>
</evidence>
<dbReference type="RefSeq" id="WP_021759040.1">
    <property type="nucleotide sequence ID" value="NC_022444.1"/>
</dbReference>
<feature type="domain" description="Zeta toxin" evidence="3">
    <location>
        <begin position="55"/>
        <end position="160"/>
    </location>
</feature>
<reference evidence="5" key="2">
    <citation type="submission" date="2013-07" db="EMBL/GenBank/DDBJ databases">
        <authorList>
            <person name="Morais-Silva F.O."/>
            <person name="Rezende A.M."/>
            <person name="Pimentel C."/>
            <person name="Resende D.M."/>
            <person name="Santos C.I."/>
            <person name="Clemente C."/>
            <person name="de Oliveira L.M."/>
            <person name="da Silva S.M."/>
            <person name="Costa D.A."/>
            <person name="Varela-Raposo A."/>
            <person name="Horacio E.C.A."/>
            <person name="Matos M."/>
            <person name="Flores O."/>
            <person name="Ruiz J.C."/>
            <person name="Rodrigues-Pousada C."/>
        </authorList>
    </citation>
    <scope>NUCLEOTIDE SEQUENCE [LARGE SCALE GENOMIC DNA]</scope>
    <source>
        <strain evidence="5">ATCC 19364 / DSM 1382 / NCIMB 9332 / VKM B-1759</strain>
    </source>
</reference>
<protein>
    <recommendedName>
        <fullName evidence="3">Zeta toxin domain-containing protein</fullName>
    </recommendedName>
</protein>
<gene>
    <name evidence="4" type="ORF">DGI_0495</name>
</gene>
<keyword evidence="5" id="KW-1185">Reference proteome</keyword>
<keyword evidence="2" id="KW-0067">ATP-binding</keyword>
<dbReference type="EMBL" id="CP006585">
    <property type="protein sequence ID" value="AGW12404.1"/>
    <property type="molecule type" value="Genomic_DNA"/>
</dbReference>
<dbReference type="SUPFAM" id="SSF52540">
    <property type="entry name" value="P-loop containing nucleoside triphosphate hydrolases"/>
    <property type="match status" value="1"/>
</dbReference>
<proteinExistence type="predicted"/>
<dbReference type="Gene3D" id="3.40.50.300">
    <property type="entry name" value="P-loop containing nucleotide triphosphate hydrolases"/>
    <property type="match status" value="1"/>
</dbReference>
<name>T2G892_MEGG1</name>
<evidence type="ECO:0000313" key="4">
    <source>
        <dbReference type="EMBL" id="AGW12404.1"/>
    </source>
</evidence>
<evidence type="ECO:0000256" key="1">
    <source>
        <dbReference type="ARBA" id="ARBA00022741"/>
    </source>
</evidence>
<evidence type="ECO:0000259" key="3">
    <source>
        <dbReference type="Pfam" id="PF06414"/>
    </source>
</evidence>
<evidence type="ECO:0000313" key="5">
    <source>
        <dbReference type="Proteomes" id="UP000016587"/>
    </source>
</evidence>
<dbReference type="Proteomes" id="UP000016587">
    <property type="component" value="Chromosome"/>
</dbReference>
<dbReference type="eggNOG" id="COG4185">
    <property type="taxonomic scope" value="Bacteria"/>
</dbReference>
<dbReference type="OrthoDB" id="9791543at2"/>
<dbReference type="InterPro" id="IPR027417">
    <property type="entry name" value="P-loop_NTPase"/>
</dbReference>
<dbReference type="KEGG" id="dgg:DGI_0495"/>
<keyword evidence="1" id="KW-0547">Nucleotide-binding</keyword>
<dbReference type="HOGENOM" id="CLU_094497_2_1_7"/>